<dbReference type="Proteomes" id="UP000887576">
    <property type="component" value="Unplaced"/>
</dbReference>
<proteinExistence type="predicted"/>
<name>A0AC34RKC5_9BILA</name>
<evidence type="ECO:0000313" key="1">
    <source>
        <dbReference type="Proteomes" id="UP000887576"/>
    </source>
</evidence>
<organism evidence="1 2">
    <name type="scientific">Panagrolaimus sp. JU765</name>
    <dbReference type="NCBI Taxonomy" id="591449"/>
    <lineage>
        <taxon>Eukaryota</taxon>
        <taxon>Metazoa</taxon>
        <taxon>Ecdysozoa</taxon>
        <taxon>Nematoda</taxon>
        <taxon>Chromadorea</taxon>
        <taxon>Rhabditida</taxon>
        <taxon>Tylenchina</taxon>
        <taxon>Panagrolaimomorpha</taxon>
        <taxon>Panagrolaimoidea</taxon>
        <taxon>Panagrolaimidae</taxon>
        <taxon>Panagrolaimus</taxon>
    </lineage>
</organism>
<evidence type="ECO:0000313" key="2">
    <source>
        <dbReference type="WBParaSite" id="JU765_v2.g7615.t1"/>
    </source>
</evidence>
<accession>A0AC34RKC5</accession>
<dbReference type="WBParaSite" id="JU765_v2.g7615.t1">
    <property type="protein sequence ID" value="JU765_v2.g7615.t1"/>
    <property type="gene ID" value="JU765_v2.g7615"/>
</dbReference>
<protein>
    <submittedName>
        <fullName evidence="2">Ovule protein</fullName>
    </submittedName>
</protein>
<sequence>MHYKCKHEFQLEISFLISACCYLSRLVGMVCRSDHLMKFIIFFRIKHYQILNARTVFGKRLQYSFLF</sequence>
<reference evidence="2" key="1">
    <citation type="submission" date="2022-11" db="UniProtKB">
        <authorList>
            <consortium name="WormBaseParasite"/>
        </authorList>
    </citation>
    <scope>IDENTIFICATION</scope>
</reference>